<organism evidence="2 3">
    <name type="scientific">Soonwooa buanensis</name>
    <dbReference type="NCBI Taxonomy" id="619805"/>
    <lineage>
        <taxon>Bacteria</taxon>
        <taxon>Pseudomonadati</taxon>
        <taxon>Bacteroidota</taxon>
        <taxon>Flavobacteriia</taxon>
        <taxon>Flavobacteriales</taxon>
        <taxon>Weeksellaceae</taxon>
        <taxon>Chryseobacterium group</taxon>
        <taxon>Soonwooa</taxon>
    </lineage>
</organism>
<protein>
    <recommendedName>
        <fullName evidence="4">PGAP1-like protein</fullName>
    </recommendedName>
</protein>
<reference evidence="2 3" key="1">
    <citation type="submission" date="2017-02" db="EMBL/GenBank/DDBJ databases">
        <authorList>
            <person name="Peterson S.W."/>
        </authorList>
    </citation>
    <scope>NUCLEOTIDE SEQUENCE [LARGE SCALE GENOMIC DNA]</scope>
    <source>
        <strain evidence="2 3">DSM 22323</strain>
    </source>
</reference>
<dbReference type="OrthoDB" id="4535652at2"/>
<keyword evidence="1" id="KW-1133">Transmembrane helix</keyword>
<keyword evidence="1" id="KW-0472">Membrane</keyword>
<dbReference type="EMBL" id="FUYZ01000020">
    <property type="protein sequence ID" value="SKC11909.1"/>
    <property type="molecule type" value="Genomic_DNA"/>
</dbReference>
<name>A0A1T5GU66_9FLAO</name>
<dbReference type="InterPro" id="IPR029058">
    <property type="entry name" value="AB_hydrolase_fold"/>
</dbReference>
<dbReference type="STRING" id="619805.SAMN05660477_03140"/>
<evidence type="ECO:0000313" key="3">
    <source>
        <dbReference type="Proteomes" id="UP000191112"/>
    </source>
</evidence>
<evidence type="ECO:0000313" key="2">
    <source>
        <dbReference type="EMBL" id="SKC11909.1"/>
    </source>
</evidence>
<accession>A0A1T5GU66</accession>
<dbReference type="RefSeq" id="WP_079668342.1">
    <property type="nucleotide sequence ID" value="NZ_FUYZ01000020.1"/>
</dbReference>
<feature type="transmembrane region" description="Helical" evidence="1">
    <location>
        <begin position="645"/>
        <end position="669"/>
    </location>
</feature>
<dbReference type="Proteomes" id="UP000191112">
    <property type="component" value="Unassembled WGS sequence"/>
</dbReference>
<dbReference type="Gene3D" id="3.40.50.1820">
    <property type="entry name" value="alpha/beta hydrolase"/>
    <property type="match status" value="1"/>
</dbReference>
<proteinExistence type="predicted"/>
<gene>
    <name evidence="2" type="ORF">SAMN05660477_03140</name>
</gene>
<keyword evidence="3" id="KW-1185">Reference proteome</keyword>
<evidence type="ECO:0000256" key="1">
    <source>
        <dbReference type="SAM" id="Phobius"/>
    </source>
</evidence>
<dbReference type="AlphaFoldDB" id="A0A1T5GU66"/>
<evidence type="ECO:0008006" key="4">
    <source>
        <dbReference type="Google" id="ProtNLM"/>
    </source>
</evidence>
<dbReference type="SUPFAM" id="SSF53474">
    <property type="entry name" value="alpha/beta-Hydrolases"/>
    <property type="match status" value="1"/>
</dbReference>
<sequence length="670" mass="74460">MKNFNKLFFSLLFGITSFIYGQQEVNTDWAAQANNLFSAIDKSKVPNGILLDYGMEFTNVPAFNGVLTDSTYVNSGNIREIYNTLLMSRIRDVSAGFVSPDTFHNNWQQERNTDFIALSGLFFKYAAYVDNSLSSGKLQYSNGKFYDVPGQNPYVEKKTFGIASPIDTYTGYTVKVKLPQNIFYSNALSDIQSIEINFGDGKGFRNLSFGQLTSATYTTEGIKTWTYKLVLNSGETLLSQSMIKINKGISMTNIDASNIQSNIIGGGGNQTPYFGAKYYNKTITATTSLPGSIVGKANLIIDDAGNNGIRKPLIVVTGFDMDKILNPENLNGQEDFLNFKKEIIKSGSATLQNLLTNDSIKQYDIIFIKWQNGMDYIQNNAYVLQEVIKWVNQQKTLYGSTEKNVIIGQSMGGLVSRYALTDMEQKGWLHQTRLFVNQDGPQQGANIPLAYQAAYRHVSNMYLGSTIPLFSGQVIVPLLGGMPWSTYFSILDQPATRQLLKNRLTLNYGLENSFYSTFQNELKTKGYPINEGIRNIAISNGSECGNTQSFNAGDKLLGFNYYKGLSFWGDLLSIVYNPIVGVLGGVIIGSPGMIGSGFLGLVPGHSTYSADIYCNSISYNQGTTMYHNKISYTKKFFGLDQKLQLILLIKMSLNLQEFFLLIIMVAVILI</sequence>
<keyword evidence="1" id="KW-0812">Transmembrane</keyword>